<comment type="function">
    <text evidence="6">Component of the Mediator complex, a coactivator involved in the regulated transcription of nearly all RNA polymerase II-dependent genes. Mediator functions as a bridge to convey information from gene-specific regulatory proteins to the basal RNA polymerase II transcription machinery. Mediator is recruited to promoters by direct interactions with regulatory proteins and serves as a scaffold for the assembly of a functional preinitiation complex with RNA polymerase II and the general transcription factors.</text>
</comment>
<gene>
    <name evidence="9" type="ORF">PSNMU_V1.4_AUG-EV-PASAV3_0015610</name>
</gene>
<keyword evidence="2 6" id="KW-0805">Transcription regulation</keyword>
<feature type="coiled-coil region" evidence="7">
    <location>
        <begin position="174"/>
        <end position="205"/>
    </location>
</feature>
<keyword evidence="10" id="KW-1185">Reference proteome</keyword>
<dbReference type="GO" id="GO:0016592">
    <property type="term" value="C:mediator complex"/>
    <property type="evidence" value="ECO:0007669"/>
    <property type="project" value="UniProtKB-UniRule"/>
</dbReference>
<accession>A0A448YYG1</accession>
<protein>
    <recommendedName>
        <fullName evidence="6">Mediator of RNA polymerase II transcription subunit 21</fullName>
    </recommendedName>
</protein>
<evidence type="ECO:0000313" key="10">
    <source>
        <dbReference type="Proteomes" id="UP000291116"/>
    </source>
</evidence>
<evidence type="ECO:0000256" key="8">
    <source>
        <dbReference type="SAM" id="MobiDB-lite"/>
    </source>
</evidence>
<organism evidence="9 10">
    <name type="scientific">Pseudo-nitzschia multistriata</name>
    <dbReference type="NCBI Taxonomy" id="183589"/>
    <lineage>
        <taxon>Eukaryota</taxon>
        <taxon>Sar</taxon>
        <taxon>Stramenopiles</taxon>
        <taxon>Ochrophyta</taxon>
        <taxon>Bacillariophyta</taxon>
        <taxon>Bacillariophyceae</taxon>
        <taxon>Bacillariophycidae</taxon>
        <taxon>Bacillariales</taxon>
        <taxon>Bacillariaceae</taxon>
        <taxon>Pseudo-nitzschia</taxon>
    </lineage>
</organism>
<dbReference type="PANTHER" id="PTHR13381:SF0">
    <property type="entry name" value="MEDIATOR OF RNA POLYMERASE II TRANSCRIPTION SUBUNIT 21"/>
    <property type="match status" value="1"/>
</dbReference>
<sequence length="226" mass="25128">MATVQPEATGPPEPPNAAADNDHQKVDRITSLQEGIDGLSLSLFEALRGLRDAVAPESGNLGGVQQQQQAQASNAGETNGNKNSGNSESPNGSPEDDFEEFCLAYQNRDPDTLALVQKHAKGVPTREKDFRLIHERIREEKDADLVRAVAATVLEKSADIDRRVSELPGMHRTRKEQLERIEELIEKNKDTAARLEDAYRRAEHQRTKVRAFVRDHTCRSLGIIED</sequence>
<evidence type="ECO:0000256" key="4">
    <source>
        <dbReference type="ARBA" id="ARBA00023163"/>
    </source>
</evidence>
<dbReference type="AlphaFoldDB" id="A0A448YYG1"/>
<feature type="region of interest" description="Disordered" evidence="8">
    <location>
        <begin position="1"/>
        <end position="26"/>
    </location>
</feature>
<evidence type="ECO:0000256" key="3">
    <source>
        <dbReference type="ARBA" id="ARBA00023159"/>
    </source>
</evidence>
<evidence type="ECO:0000313" key="9">
    <source>
        <dbReference type="EMBL" id="VEU34842.1"/>
    </source>
</evidence>
<evidence type="ECO:0000256" key="7">
    <source>
        <dbReference type="SAM" id="Coils"/>
    </source>
</evidence>
<feature type="region of interest" description="Disordered" evidence="8">
    <location>
        <begin position="55"/>
        <end position="97"/>
    </location>
</feature>
<dbReference type="PANTHER" id="PTHR13381">
    <property type="entry name" value="RNA POLYMERASE II HOLOENZYME COMPONENT SRB7"/>
    <property type="match status" value="1"/>
</dbReference>
<comment type="subcellular location">
    <subcellularLocation>
        <location evidence="1 6">Nucleus</location>
    </subcellularLocation>
</comment>
<dbReference type="GO" id="GO:0006357">
    <property type="term" value="P:regulation of transcription by RNA polymerase II"/>
    <property type="evidence" value="ECO:0007669"/>
    <property type="project" value="TreeGrafter"/>
</dbReference>
<keyword evidence="3 6" id="KW-0010">Activator</keyword>
<comment type="similarity">
    <text evidence="6">Belongs to the Mediator complex subunit 21 family.</text>
</comment>
<evidence type="ECO:0000256" key="2">
    <source>
        <dbReference type="ARBA" id="ARBA00023015"/>
    </source>
</evidence>
<evidence type="ECO:0000256" key="1">
    <source>
        <dbReference type="ARBA" id="ARBA00004123"/>
    </source>
</evidence>
<keyword evidence="5 6" id="KW-0539">Nucleus</keyword>
<name>A0A448YYG1_9STRA</name>
<dbReference type="Pfam" id="PF11221">
    <property type="entry name" value="Med21"/>
    <property type="match status" value="1"/>
</dbReference>
<reference evidence="9 10" key="1">
    <citation type="submission" date="2019-01" db="EMBL/GenBank/DDBJ databases">
        <authorList>
            <person name="Ferrante I. M."/>
        </authorList>
    </citation>
    <scope>NUCLEOTIDE SEQUENCE [LARGE SCALE GENOMIC DNA]</scope>
    <source>
        <strain evidence="9 10">B856</strain>
    </source>
</reference>
<evidence type="ECO:0000256" key="5">
    <source>
        <dbReference type="ARBA" id="ARBA00023242"/>
    </source>
</evidence>
<dbReference type="Proteomes" id="UP000291116">
    <property type="component" value="Unassembled WGS sequence"/>
</dbReference>
<keyword evidence="4 6" id="KW-0804">Transcription</keyword>
<dbReference type="InterPro" id="IPR021384">
    <property type="entry name" value="Mediator_Med21"/>
</dbReference>
<feature type="compositionally biased region" description="Low complexity" evidence="8">
    <location>
        <begin position="65"/>
        <end position="93"/>
    </location>
</feature>
<keyword evidence="7" id="KW-0175">Coiled coil</keyword>
<proteinExistence type="inferred from homology"/>
<comment type="subunit">
    <text evidence="6">Component of the Mediator complex.</text>
</comment>
<dbReference type="OrthoDB" id="42359at2759"/>
<dbReference type="InterPro" id="IPR037212">
    <property type="entry name" value="Med7/Med21-like"/>
</dbReference>
<dbReference type="EMBL" id="CAACVS010000040">
    <property type="protein sequence ID" value="VEU34842.1"/>
    <property type="molecule type" value="Genomic_DNA"/>
</dbReference>
<dbReference type="SUPFAM" id="SSF140718">
    <property type="entry name" value="Mediator hinge subcomplex-like"/>
    <property type="match status" value="1"/>
</dbReference>
<dbReference type="Gene3D" id="6.10.280.10">
    <property type="entry name" value="Mediator complex, subunit Med21"/>
    <property type="match status" value="1"/>
</dbReference>
<dbReference type="GO" id="GO:0003712">
    <property type="term" value="F:transcription coregulator activity"/>
    <property type="evidence" value="ECO:0007669"/>
    <property type="project" value="TreeGrafter"/>
</dbReference>
<evidence type="ECO:0000256" key="6">
    <source>
        <dbReference type="RuleBase" id="RU366036"/>
    </source>
</evidence>